<keyword evidence="9" id="KW-1185">Reference proteome</keyword>
<dbReference type="RefSeq" id="WP_275819363.1">
    <property type="nucleotide sequence ID" value="NZ_JARHUD010000001.1"/>
</dbReference>
<keyword evidence="5 6" id="KW-0472">Membrane</keyword>
<evidence type="ECO:0000256" key="5">
    <source>
        <dbReference type="ARBA" id="ARBA00023136"/>
    </source>
</evidence>
<evidence type="ECO:0000256" key="6">
    <source>
        <dbReference type="SAM" id="Phobius"/>
    </source>
</evidence>
<proteinExistence type="predicted"/>
<evidence type="ECO:0000313" key="8">
    <source>
        <dbReference type="EMBL" id="MDF2094677.1"/>
    </source>
</evidence>
<organism evidence="8 9">
    <name type="scientific">Aquibaculum arenosum</name>
    <dbReference type="NCBI Taxonomy" id="3032591"/>
    <lineage>
        <taxon>Bacteria</taxon>
        <taxon>Pseudomonadati</taxon>
        <taxon>Pseudomonadota</taxon>
        <taxon>Alphaproteobacteria</taxon>
        <taxon>Rhodospirillales</taxon>
        <taxon>Rhodovibrionaceae</taxon>
        <taxon>Aquibaculum</taxon>
    </lineage>
</organism>
<dbReference type="InterPro" id="IPR051311">
    <property type="entry name" value="DedA_domain"/>
</dbReference>
<sequence>MEAFLIHWLEVGGLIALVAVMASERFLPILPSYAVLALGGIAAAEGAYGVEAAIFASVLGSFLGSLGWYALGHAVGPDRVDNFIARRGRWLGLTPRAYDQAARGYRRHSRLLLALTQLVPTVRIFATFPAGVLRVPAKGVLLPTVIGILGWNGAFVLAGYLLEASPLGEDGLALPVLLGVVLVEALLVWGGYLLWRRWRARQAELAADSSR</sequence>
<accession>A0ABT5YIG8</accession>
<dbReference type="InterPro" id="IPR032816">
    <property type="entry name" value="VTT_dom"/>
</dbReference>
<gene>
    <name evidence="8" type="ORF">P2G67_01650</name>
</gene>
<evidence type="ECO:0000313" key="9">
    <source>
        <dbReference type="Proteomes" id="UP001215503"/>
    </source>
</evidence>
<feature type="domain" description="VTT" evidence="7">
    <location>
        <begin position="30"/>
        <end position="160"/>
    </location>
</feature>
<dbReference type="PANTHER" id="PTHR42709">
    <property type="entry name" value="ALKALINE PHOSPHATASE LIKE PROTEIN"/>
    <property type="match status" value="1"/>
</dbReference>
<reference evidence="8 9" key="1">
    <citation type="submission" date="2023-03" db="EMBL/GenBank/DDBJ databases">
        <title>Fodinicurvata sp. CAU 1616 isolated from sea sendiment.</title>
        <authorList>
            <person name="Kim W."/>
        </authorList>
    </citation>
    <scope>NUCLEOTIDE SEQUENCE [LARGE SCALE GENOMIC DNA]</scope>
    <source>
        <strain evidence="8 9">CAU 1616</strain>
    </source>
</reference>
<evidence type="ECO:0000259" key="7">
    <source>
        <dbReference type="Pfam" id="PF09335"/>
    </source>
</evidence>
<keyword evidence="3 6" id="KW-0812">Transmembrane</keyword>
<comment type="subcellular location">
    <subcellularLocation>
        <location evidence="1">Cell membrane</location>
        <topology evidence="1">Multi-pass membrane protein</topology>
    </subcellularLocation>
</comment>
<feature type="transmembrane region" description="Helical" evidence="6">
    <location>
        <begin position="48"/>
        <end position="71"/>
    </location>
</feature>
<protein>
    <submittedName>
        <fullName evidence="8">DedA family protein</fullName>
    </submittedName>
</protein>
<feature type="transmembrane region" description="Helical" evidence="6">
    <location>
        <begin position="140"/>
        <end position="162"/>
    </location>
</feature>
<evidence type="ECO:0000256" key="2">
    <source>
        <dbReference type="ARBA" id="ARBA00022475"/>
    </source>
</evidence>
<evidence type="ECO:0000256" key="4">
    <source>
        <dbReference type="ARBA" id="ARBA00022989"/>
    </source>
</evidence>
<evidence type="ECO:0000256" key="3">
    <source>
        <dbReference type="ARBA" id="ARBA00022692"/>
    </source>
</evidence>
<keyword evidence="2" id="KW-1003">Cell membrane</keyword>
<comment type="caution">
    <text evidence="8">The sequence shown here is derived from an EMBL/GenBank/DDBJ whole genome shotgun (WGS) entry which is preliminary data.</text>
</comment>
<name>A0ABT5YIG8_9PROT</name>
<dbReference type="PANTHER" id="PTHR42709:SF6">
    <property type="entry name" value="UNDECAPRENYL PHOSPHATE TRANSPORTER A"/>
    <property type="match status" value="1"/>
</dbReference>
<keyword evidence="4 6" id="KW-1133">Transmembrane helix</keyword>
<dbReference type="Pfam" id="PF09335">
    <property type="entry name" value="VTT_dom"/>
    <property type="match status" value="1"/>
</dbReference>
<feature type="transmembrane region" description="Helical" evidence="6">
    <location>
        <begin position="6"/>
        <end position="27"/>
    </location>
</feature>
<feature type="transmembrane region" description="Helical" evidence="6">
    <location>
        <begin position="174"/>
        <end position="195"/>
    </location>
</feature>
<dbReference type="Proteomes" id="UP001215503">
    <property type="component" value="Unassembled WGS sequence"/>
</dbReference>
<evidence type="ECO:0000256" key="1">
    <source>
        <dbReference type="ARBA" id="ARBA00004651"/>
    </source>
</evidence>
<dbReference type="EMBL" id="JARHUD010000001">
    <property type="protein sequence ID" value="MDF2094677.1"/>
    <property type="molecule type" value="Genomic_DNA"/>
</dbReference>
<feature type="transmembrane region" description="Helical" evidence="6">
    <location>
        <begin position="111"/>
        <end position="133"/>
    </location>
</feature>